<gene>
    <name evidence="3" type="ORF">H1S01_08080</name>
</gene>
<dbReference type="SUPFAM" id="SSF140566">
    <property type="entry name" value="FlgN-like"/>
    <property type="match status" value="1"/>
</dbReference>
<dbReference type="Gene3D" id="1.20.58.300">
    <property type="entry name" value="FlgN-like"/>
    <property type="match status" value="1"/>
</dbReference>
<proteinExistence type="predicted"/>
<feature type="compositionally biased region" description="Polar residues" evidence="2">
    <location>
        <begin position="163"/>
        <end position="174"/>
    </location>
</feature>
<keyword evidence="3" id="KW-0969">Cilium</keyword>
<dbReference type="Proteomes" id="UP000617402">
    <property type="component" value="Unassembled WGS sequence"/>
</dbReference>
<evidence type="ECO:0000313" key="4">
    <source>
        <dbReference type="Proteomes" id="UP000617402"/>
    </source>
</evidence>
<name>A0ABR7T103_HELCL</name>
<organism evidence="3 4">
    <name type="scientific">Heliobacterium chlorum</name>
    <dbReference type="NCBI Taxonomy" id="2698"/>
    <lineage>
        <taxon>Bacteria</taxon>
        <taxon>Bacillati</taxon>
        <taxon>Bacillota</taxon>
        <taxon>Clostridia</taxon>
        <taxon>Eubacteriales</taxon>
        <taxon>Heliobacteriaceae</taxon>
        <taxon>Heliobacterium</taxon>
    </lineage>
</organism>
<keyword evidence="4" id="KW-1185">Reference proteome</keyword>
<reference evidence="3 4" key="1">
    <citation type="submission" date="2020-07" db="EMBL/GenBank/DDBJ databases">
        <title>Draft whole-genome sequence of Heliobacterium chlorum DSM 3682, type strain.</title>
        <authorList>
            <person name="Kyndt J.A."/>
            <person name="Meyer T.E."/>
            <person name="Imhoff J.F."/>
        </authorList>
    </citation>
    <scope>NUCLEOTIDE SEQUENCE [LARGE SCALE GENOMIC DNA]</scope>
    <source>
        <strain evidence="3 4">DSM 3682</strain>
    </source>
</reference>
<dbReference type="InterPro" id="IPR007809">
    <property type="entry name" value="FlgN-like"/>
</dbReference>
<dbReference type="EMBL" id="JACVHF010000006">
    <property type="protein sequence ID" value="MBC9784468.1"/>
    <property type="molecule type" value="Genomic_DNA"/>
</dbReference>
<evidence type="ECO:0000313" key="3">
    <source>
        <dbReference type="EMBL" id="MBC9784468.1"/>
    </source>
</evidence>
<evidence type="ECO:0000256" key="2">
    <source>
        <dbReference type="SAM" id="MobiDB-lite"/>
    </source>
</evidence>
<keyword evidence="3" id="KW-0282">Flagellum</keyword>
<evidence type="ECO:0000256" key="1">
    <source>
        <dbReference type="ARBA" id="ARBA00022795"/>
    </source>
</evidence>
<keyword evidence="3" id="KW-0966">Cell projection</keyword>
<keyword evidence="1" id="KW-1005">Bacterial flagellum biogenesis</keyword>
<accession>A0ABR7T103</accession>
<dbReference type="Pfam" id="PF05130">
    <property type="entry name" value="FlgN"/>
    <property type="match status" value="1"/>
</dbReference>
<sequence>MTLKHEAPSGAVGTGNDTREGLFEQLKNILAMQYRLLNALLILAKKKETFLVKAELPEIQKITEAENTLILQLGHVERQRQKGMDDLLPLVGLHPSAPLSELLLVIPVFWQAEYTAQQEKLTEVIQAIDNQNSRNKELIEKSLEYYQWYYDILSRASESTIPSYGPQGDSTSMRASFLNKKI</sequence>
<dbReference type="RefSeq" id="WP_188039584.1">
    <property type="nucleotide sequence ID" value="NZ_JACVHF010000006.1"/>
</dbReference>
<feature type="region of interest" description="Disordered" evidence="2">
    <location>
        <begin position="163"/>
        <end position="182"/>
    </location>
</feature>
<comment type="caution">
    <text evidence="3">The sequence shown here is derived from an EMBL/GenBank/DDBJ whole genome shotgun (WGS) entry which is preliminary data.</text>
</comment>
<protein>
    <submittedName>
        <fullName evidence="3">Flagellar protein FlgN</fullName>
    </submittedName>
</protein>
<dbReference type="InterPro" id="IPR036679">
    <property type="entry name" value="FlgN-like_sf"/>
</dbReference>